<sequence>MHTVRLEEAVRQHIDNMPSTSTRFIERQMGMSRSTVRDVLWVNRHDPCWWQKLEGVRRKYIFETQCLQAHIFFNIPISSGLLLKRAVAEYAFPSLRHQARMVFRNNSSGAGLCSTQVQQQKYPSIDRKRGLERRLCSTLLRRINICSQELSLKAHAGHGFASRVGQAGTQFGNFRASRGPRWCSGYTTCTHQGEPGSIPGFFACGNSAGPCRWSAGFLGDLPFTLPLHSDAAQYSPRFALIGSQKTPYVKCRPNLCSLWSDQVRFEIGQAEHTAQFYYPTTFQIRLFSRSAHAAGTTNQRVVGRSTVYYGHSRESGEAPVTRALWRQLYLLCSSGRCWN</sequence>
<dbReference type="EMBL" id="JARBHB010000014">
    <property type="protein sequence ID" value="KAJ8868770.1"/>
    <property type="molecule type" value="Genomic_DNA"/>
</dbReference>
<comment type="caution">
    <text evidence="1">The sequence shown here is derived from an EMBL/GenBank/DDBJ whole genome shotgun (WGS) entry which is preliminary data.</text>
</comment>
<dbReference type="Proteomes" id="UP001159363">
    <property type="component" value="Chromosome 13"/>
</dbReference>
<organism evidence="1 2">
    <name type="scientific">Dryococelus australis</name>
    <dbReference type="NCBI Taxonomy" id="614101"/>
    <lineage>
        <taxon>Eukaryota</taxon>
        <taxon>Metazoa</taxon>
        <taxon>Ecdysozoa</taxon>
        <taxon>Arthropoda</taxon>
        <taxon>Hexapoda</taxon>
        <taxon>Insecta</taxon>
        <taxon>Pterygota</taxon>
        <taxon>Neoptera</taxon>
        <taxon>Polyneoptera</taxon>
        <taxon>Phasmatodea</taxon>
        <taxon>Verophasmatodea</taxon>
        <taxon>Anareolatae</taxon>
        <taxon>Phasmatidae</taxon>
        <taxon>Eurycanthinae</taxon>
        <taxon>Dryococelus</taxon>
    </lineage>
</organism>
<evidence type="ECO:0000313" key="1">
    <source>
        <dbReference type="EMBL" id="KAJ8868770.1"/>
    </source>
</evidence>
<gene>
    <name evidence="1" type="ORF">PR048_030310</name>
</gene>
<keyword evidence="2" id="KW-1185">Reference proteome</keyword>
<accession>A0ABQ9G8M7</accession>
<name>A0ABQ9G8M7_9NEOP</name>
<proteinExistence type="predicted"/>
<evidence type="ECO:0000313" key="2">
    <source>
        <dbReference type="Proteomes" id="UP001159363"/>
    </source>
</evidence>
<reference evidence="1 2" key="1">
    <citation type="submission" date="2023-02" db="EMBL/GenBank/DDBJ databases">
        <title>LHISI_Scaffold_Assembly.</title>
        <authorList>
            <person name="Stuart O.P."/>
            <person name="Cleave R."/>
            <person name="Magrath M.J.L."/>
            <person name="Mikheyev A.S."/>
        </authorList>
    </citation>
    <scope>NUCLEOTIDE SEQUENCE [LARGE SCALE GENOMIC DNA]</scope>
    <source>
        <strain evidence="1">Daus_M_001</strain>
        <tissue evidence="1">Leg muscle</tissue>
    </source>
</reference>
<protein>
    <submittedName>
        <fullName evidence="1">Uncharacterized protein</fullName>
    </submittedName>
</protein>